<sequence>MLSTLSAECCPHCQLNIAPHCQLNIAPYAMHNTAYEQCYFKDLDFRPKPVRASLDPTTNNTRPDLYKPDQQRL</sequence>
<feature type="compositionally biased region" description="Basic and acidic residues" evidence="1">
    <location>
        <begin position="64"/>
        <end position="73"/>
    </location>
</feature>
<feature type="region of interest" description="Disordered" evidence="1">
    <location>
        <begin position="51"/>
        <end position="73"/>
    </location>
</feature>
<evidence type="ECO:0000256" key="1">
    <source>
        <dbReference type="SAM" id="MobiDB-lite"/>
    </source>
</evidence>
<protein>
    <submittedName>
        <fullName evidence="3">Uncharacterized protein</fullName>
    </submittedName>
</protein>
<dbReference type="AlphaFoldDB" id="A0A0B7AK67"/>
<reference evidence="3" key="1">
    <citation type="submission" date="2014-12" db="EMBL/GenBank/DDBJ databases">
        <title>Insight into the proteome of Arion vulgaris.</title>
        <authorList>
            <person name="Aradska J."/>
            <person name="Bulat T."/>
            <person name="Smidak R."/>
            <person name="Sarate P."/>
            <person name="Gangsoo J."/>
            <person name="Sialana F."/>
            <person name="Bilban M."/>
            <person name="Lubec G."/>
        </authorList>
    </citation>
    <scope>NUCLEOTIDE SEQUENCE</scope>
    <source>
        <tissue evidence="3">Skin</tissue>
    </source>
</reference>
<organism evidence="3">
    <name type="scientific">Arion vulgaris</name>
    <dbReference type="NCBI Taxonomy" id="1028688"/>
    <lineage>
        <taxon>Eukaryota</taxon>
        <taxon>Metazoa</taxon>
        <taxon>Spiralia</taxon>
        <taxon>Lophotrochozoa</taxon>
        <taxon>Mollusca</taxon>
        <taxon>Gastropoda</taxon>
        <taxon>Heterobranchia</taxon>
        <taxon>Euthyneura</taxon>
        <taxon>Panpulmonata</taxon>
        <taxon>Eupulmonata</taxon>
        <taxon>Stylommatophora</taxon>
        <taxon>Helicina</taxon>
        <taxon>Arionoidea</taxon>
        <taxon>Arionidae</taxon>
        <taxon>Arion</taxon>
    </lineage>
</organism>
<proteinExistence type="predicted"/>
<name>A0A0B7AK67_9EUPU</name>
<evidence type="ECO:0000313" key="3">
    <source>
        <dbReference type="EMBL" id="CEK80952.1"/>
    </source>
</evidence>
<gene>
    <name evidence="3" type="primary">ORF123584</name>
    <name evidence="2" type="synonym">ORF123567</name>
</gene>
<dbReference type="EMBL" id="HACG01034087">
    <property type="protein sequence ID" value="CEK80952.1"/>
    <property type="molecule type" value="Transcribed_RNA"/>
</dbReference>
<accession>A0A0B7AK67</accession>
<evidence type="ECO:0000313" key="2">
    <source>
        <dbReference type="EMBL" id="CEK80948.1"/>
    </source>
</evidence>
<dbReference type="EMBL" id="HACG01034083">
    <property type="protein sequence ID" value="CEK80948.1"/>
    <property type="molecule type" value="Transcribed_RNA"/>
</dbReference>